<dbReference type="PROSITE" id="PS51236">
    <property type="entry name" value="TSP_CTER"/>
    <property type="match status" value="1"/>
</dbReference>
<dbReference type="AlphaFoldDB" id="A0AAJ7L5Q2"/>
<evidence type="ECO:0000256" key="2">
    <source>
        <dbReference type="ARBA" id="ARBA00022536"/>
    </source>
</evidence>
<feature type="disulfide bond" evidence="9">
    <location>
        <begin position="537"/>
        <end position="554"/>
    </location>
</feature>
<dbReference type="PANTHER" id="PTHR10199:SF100">
    <property type="entry name" value="THROMBOSPONDIN, ISOFORM A"/>
    <property type="match status" value="1"/>
</dbReference>
<feature type="region of interest" description="Disordered" evidence="11">
    <location>
        <begin position="662"/>
        <end position="704"/>
    </location>
</feature>
<dbReference type="SMART" id="SM00179">
    <property type="entry name" value="EGF_CA"/>
    <property type="match status" value="4"/>
</dbReference>
<gene>
    <name evidence="15" type="primary">LOC100899248</name>
</gene>
<dbReference type="InterPro" id="IPR001881">
    <property type="entry name" value="EGF-like_Ca-bd_dom"/>
</dbReference>
<feature type="domain" description="EGF-like" evidence="12">
    <location>
        <begin position="428"/>
        <end position="466"/>
    </location>
</feature>
<feature type="domain" description="TSP C-terminal" evidence="13">
    <location>
        <begin position="836"/>
        <end position="1050"/>
    </location>
</feature>
<dbReference type="Gene3D" id="2.10.25.10">
    <property type="entry name" value="Laminin"/>
    <property type="match status" value="5"/>
</dbReference>
<dbReference type="GeneID" id="100899248"/>
<accession>A0AAJ7L5Q2</accession>
<dbReference type="InterPro" id="IPR003367">
    <property type="entry name" value="Thrombospondin_3-like_rpt"/>
</dbReference>
<dbReference type="InterPro" id="IPR000742">
    <property type="entry name" value="EGF"/>
</dbReference>
<dbReference type="GO" id="GO:0007155">
    <property type="term" value="P:cell adhesion"/>
    <property type="evidence" value="ECO:0007669"/>
    <property type="project" value="UniProtKB-KW"/>
</dbReference>
<organism evidence="14 15">
    <name type="scientific">Galendromus occidentalis</name>
    <name type="common">western predatory mite</name>
    <dbReference type="NCBI Taxonomy" id="34638"/>
    <lineage>
        <taxon>Eukaryota</taxon>
        <taxon>Metazoa</taxon>
        <taxon>Ecdysozoa</taxon>
        <taxon>Arthropoda</taxon>
        <taxon>Chelicerata</taxon>
        <taxon>Arachnida</taxon>
        <taxon>Acari</taxon>
        <taxon>Parasitiformes</taxon>
        <taxon>Mesostigmata</taxon>
        <taxon>Gamasina</taxon>
        <taxon>Phytoseioidea</taxon>
        <taxon>Phytoseiidae</taxon>
        <taxon>Typhlodrominae</taxon>
        <taxon>Galendromus</taxon>
    </lineage>
</organism>
<dbReference type="Gene3D" id="4.10.1080.10">
    <property type="entry name" value="TSP type-3 repeat"/>
    <property type="match status" value="3"/>
</dbReference>
<evidence type="ECO:0000256" key="4">
    <source>
        <dbReference type="ARBA" id="ARBA00022737"/>
    </source>
</evidence>
<dbReference type="InterPro" id="IPR017897">
    <property type="entry name" value="Thrombospondin_3_rpt"/>
</dbReference>
<evidence type="ECO:0000259" key="13">
    <source>
        <dbReference type="PROSITE" id="PS51236"/>
    </source>
</evidence>
<feature type="region of interest" description="Disordered" evidence="11">
    <location>
        <begin position="745"/>
        <end position="768"/>
    </location>
</feature>
<feature type="repeat" description="TSP type-3" evidence="10">
    <location>
        <begin position="664"/>
        <end position="699"/>
    </location>
</feature>
<keyword evidence="4" id="KW-0677">Repeat</keyword>
<dbReference type="PANTHER" id="PTHR10199">
    <property type="entry name" value="THROMBOSPONDIN"/>
    <property type="match status" value="1"/>
</dbReference>
<evidence type="ECO:0000256" key="7">
    <source>
        <dbReference type="ARBA" id="ARBA00023157"/>
    </source>
</evidence>
<dbReference type="FunFam" id="4.10.1080.10:FF:000004">
    <property type="entry name" value="Cartilage oligomeric matrix protein"/>
    <property type="match status" value="1"/>
</dbReference>
<keyword evidence="2 9" id="KW-0245">EGF-like domain</keyword>
<dbReference type="InterPro" id="IPR013320">
    <property type="entry name" value="ConA-like_dom_sf"/>
</dbReference>
<dbReference type="PROSITE" id="PS01187">
    <property type="entry name" value="EGF_CA"/>
    <property type="match status" value="1"/>
</dbReference>
<dbReference type="FunFam" id="2.60.120.200:FF:000002">
    <property type="entry name" value="Thrombospondin 3"/>
    <property type="match status" value="1"/>
</dbReference>
<dbReference type="FunFam" id="4.10.1080.10:FF:000002">
    <property type="entry name" value="Thrombospondin 3"/>
    <property type="match status" value="1"/>
</dbReference>
<keyword evidence="6" id="KW-0130">Cell adhesion</keyword>
<dbReference type="SUPFAM" id="SSF103647">
    <property type="entry name" value="TSP type-3 repeat"/>
    <property type="match status" value="3"/>
</dbReference>
<feature type="repeat" description="TSP type-3" evidence="10">
    <location>
        <begin position="602"/>
        <end position="637"/>
    </location>
</feature>
<dbReference type="GO" id="GO:0005509">
    <property type="term" value="F:calcium ion binding"/>
    <property type="evidence" value="ECO:0007669"/>
    <property type="project" value="UniProtKB-UniRule"/>
</dbReference>
<dbReference type="InterPro" id="IPR018097">
    <property type="entry name" value="EGF_Ca-bd_CS"/>
</dbReference>
<dbReference type="FunFam" id="2.10.25.10:FF:000232">
    <property type="entry name" value="thrombospondin-3 isoform X1"/>
    <property type="match status" value="1"/>
</dbReference>
<feature type="repeat" description="TSP type-3" evidence="10">
    <location>
        <begin position="761"/>
        <end position="796"/>
    </location>
</feature>
<evidence type="ECO:0000313" key="15">
    <source>
        <dbReference type="RefSeq" id="XP_018496596.2"/>
    </source>
</evidence>
<dbReference type="FunFam" id="2.10.25.10:FF:000027">
    <property type="entry name" value="Thrombospondin 3"/>
    <property type="match status" value="1"/>
</dbReference>
<dbReference type="PROSITE" id="PS01186">
    <property type="entry name" value="EGF_2"/>
    <property type="match status" value="1"/>
</dbReference>
<feature type="compositionally biased region" description="Acidic residues" evidence="11">
    <location>
        <begin position="672"/>
        <end position="681"/>
    </location>
</feature>
<dbReference type="CDD" id="cd00054">
    <property type="entry name" value="EGF_CA"/>
    <property type="match status" value="2"/>
</dbReference>
<keyword evidence="14" id="KW-1185">Reference proteome</keyword>
<comment type="caution">
    <text evidence="9">Lacks conserved residue(s) required for the propagation of feature annotation.</text>
</comment>
<dbReference type="InterPro" id="IPR008859">
    <property type="entry name" value="Thrombospondin_C"/>
</dbReference>
<dbReference type="SMART" id="SM00181">
    <property type="entry name" value="EGF"/>
    <property type="match status" value="6"/>
</dbReference>
<evidence type="ECO:0000256" key="11">
    <source>
        <dbReference type="SAM" id="MobiDB-lite"/>
    </source>
</evidence>
<comment type="similarity">
    <text evidence="1">Belongs to the thrombospondin family.</text>
</comment>
<dbReference type="GO" id="GO:0005576">
    <property type="term" value="C:extracellular region"/>
    <property type="evidence" value="ECO:0007669"/>
    <property type="project" value="InterPro"/>
</dbReference>
<dbReference type="SUPFAM" id="SSF57196">
    <property type="entry name" value="EGF/Laminin"/>
    <property type="match status" value="1"/>
</dbReference>
<proteinExistence type="inferred from homology"/>
<reference evidence="15" key="1">
    <citation type="submission" date="2025-08" db="UniProtKB">
        <authorList>
            <consortium name="RefSeq"/>
        </authorList>
    </citation>
    <scope>IDENTIFICATION</scope>
</reference>
<evidence type="ECO:0000256" key="1">
    <source>
        <dbReference type="ARBA" id="ARBA00009456"/>
    </source>
</evidence>
<dbReference type="InterPro" id="IPR028974">
    <property type="entry name" value="TSP_type-3_rpt"/>
</dbReference>
<evidence type="ECO:0000313" key="14">
    <source>
        <dbReference type="Proteomes" id="UP000694867"/>
    </source>
</evidence>
<keyword evidence="5 10" id="KW-0106">Calcium</keyword>
<feature type="domain" description="EGF-like" evidence="12">
    <location>
        <begin position="527"/>
        <end position="568"/>
    </location>
</feature>
<keyword evidence="7 9" id="KW-1015">Disulfide bond</keyword>
<dbReference type="InterPro" id="IPR049883">
    <property type="entry name" value="NOTCH1_EGF-like"/>
</dbReference>
<evidence type="ECO:0000256" key="9">
    <source>
        <dbReference type="PROSITE-ProRule" id="PRU00076"/>
    </source>
</evidence>
<evidence type="ECO:0000256" key="6">
    <source>
        <dbReference type="ARBA" id="ARBA00022889"/>
    </source>
</evidence>
<evidence type="ECO:0000259" key="12">
    <source>
        <dbReference type="PROSITE" id="PS50026"/>
    </source>
</evidence>
<evidence type="ECO:0000256" key="10">
    <source>
        <dbReference type="PROSITE-ProRule" id="PRU00634"/>
    </source>
</evidence>
<dbReference type="Pfam" id="PF02412">
    <property type="entry name" value="TSP_3"/>
    <property type="match status" value="5"/>
</dbReference>
<dbReference type="FunFam" id="4.10.1080.10:FF:000001">
    <property type="entry name" value="Thrombospondin 3"/>
    <property type="match status" value="1"/>
</dbReference>
<dbReference type="Pfam" id="PF05735">
    <property type="entry name" value="TSP_C"/>
    <property type="match status" value="1"/>
</dbReference>
<keyword evidence="3" id="KW-0732">Signal</keyword>
<dbReference type="SUPFAM" id="SSF49899">
    <property type="entry name" value="Concanavalin A-like lectins/glucanases"/>
    <property type="match status" value="1"/>
</dbReference>
<dbReference type="PROSITE" id="PS50026">
    <property type="entry name" value="EGF_3"/>
    <property type="match status" value="2"/>
</dbReference>
<dbReference type="Pfam" id="PF07645">
    <property type="entry name" value="EGF_CA"/>
    <property type="match status" value="2"/>
</dbReference>
<evidence type="ECO:0000256" key="5">
    <source>
        <dbReference type="ARBA" id="ARBA00022837"/>
    </source>
</evidence>
<dbReference type="Proteomes" id="UP000694867">
    <property type="component" value="Unplaced"/>
</dbReference>
<dbReference type="CTD" id="33941"/>
<evidence type="ECO:0000256" key="8">
    <source>
        <dbReference type="ARBA" id="ARBA00023180"/>
    </source>
</evidence>
<dbReference type="PROSITE" id="PS51234">
    <property type="entry name" value="TSP3"/>
    <property type="match status" value="3"/>
</dbReference>
<evidence type="ECO:0000256" key="3">
    <source>
        <dbReference type="ARBA" id="ARBA00022729"/>
    </source>
</evidence>
<dbReference type="KEGG" id="goe:100899248"/>
<name>A0AAJ7L5Q2_9ACAR</name>
<dbReference type="RefSeq" id="XP_018496596.2">
    <property type="nucleotide sequence ID" value="XM_018641080.2"/>
</dbReference>
<keyword evidence="8" id="KW-0325">Glycoprotein</keyword>
<sequence length="1075" mass="118083">MTKSLQKKVFEFETHLDPAPQRALREVDICSACAEKLEMWQILLLSAVLHPNHGLSSPKSKYLVYDHENAIKLLHLLRSNQSVAIVLRDTVVRHALNDQALLDIFTIPTRSGLTLSLENKKIMRLGFSTQGHTRVLSGPHRVLPQEIIILIDGICDALTNKISFFFDCELQHHLTANIPLYQQVQSAQTMRVMRDRRANIIIHEYSSDSTIGRISKMCVNGLGEAHPNEIVKESSESVSSVNKIHRLRHPSKIAQPCTTPGHLGADASNLRDDVEALRSLVTTQISALNRLHQLIERCGLCMSAAPGNSCSSHVCFPGVQCTETPSGPTCGPCPAGLLGDGVKCRPSTTCRDRPCYPGVSCSDSERGFSCGPCPHGMRGDGATCRWANRCSDLPCHPGVKCTNIDTSPGFRCGQCPEGTVGDGTECADIDECSLYQPCFRGVACVNLKPGFSCGLCPPGYSGSRIESNGNEQARYMKQQCFDENECDDGNNGGCVENSLCINTLGSYRCGDCIEGFIGNQSVGCRPRPGLCPDGTECDGNAECFMRRGSTRFQCRCKIGFAGDGRMCAPDRDIDGWPDFTLPCSDKRCKADNCPNIPNSGQEDADGDNLGDACDPDADNDGVANYPDNCPFVPNADQRNTDLAGVDNWGDACDNCPLVYNPDQIDTDRDGQGDDCDPDADGDGVPNHGDNCPYVRNSDQSDRDGDGLGDACDICPLSVNPNQEDVDQDLVGDACDNNIDRDFDGIQDDADNCPDDANSDQLDTDDDGQGDVCDFDKDNDGIRDNIDNCPLVFNPDQIDSNVTGVGDACKGDFDGDGIGDDDDVCPDNRRIYATDFRAYQTVVLDPEGDSQNDPHWIIYNKGAEIVQTLNSDPGLAVGYHKFGGVDFEGTFFVDTATDDDYVGFIFSYQDNHNFYTVMWKKKTQTYWHSSPFKATAQPGIQLKLVQSETGPGEYLRNSLWHTGNTTNQVHLLWKDPRNVGWKEKVAYRWLLLHRPNIGLMRLRIFEGQNMVADSGNILDGTLKGGRLGVFCFSQENIIWSDLVYRCNEAIPEAAYRDLHYDLQQRVHMDHIADVKI</sequence>
<dbReference type="Gene3D" id="2.60.120.200">
    <property type="match status" value="1"/>
</dbReference>
<protein>
    <submittedName>
        <fullName evidence="15">Cartilage oligomeric matrix protein</fullName>
    </submittedName>
</protein>